<sequence>MSGTVRRVVGVPDELDKRLRQMAKFVRIDNDAEDRAWRPDAASIEALVLKVLGGWEVLKSAVNWAYFDSVGPDGPPAEAGQLPSTIRKVAESYNVRWPHSEWSAACAKANVVRQKLAHLLYAYKVDNESPTPERKLAFMRLGLPGQPRRVNSRPSELGWSKSAVPLSQQARHVDLLTEQELIDALETIKWLLDCCNYLQRLGSIHRFEPGWPDNYELPKSERDQLAWWFDDWGDPQTTALTAGQLWVRPSRGPEVP</sequence>
<organism evidence="1 2">
    <name type="scientific">Mycobacterium gordonae</name>
    <dbReference type="NCBI Taxonomy" id="1778"/>
    <lineage>
        <taxon>Bacteria</taxon>
        <taxon>Bacillati</taxon>
        <taxon>Actinomycetota</taxon>
        <taxon>Actinomycetes</taxon>
        <taxon>Mycobacteriales</taxon>
        <taxon>Mycobacteriaceae</taxon>
        <taxon>Mycobacterium</taxon>
    </lineage>
</organism>
<accession>A0A0Q2RW19</accession>
<comment type="caution">
    <text evidence="1">The sequence shown here is derived from an EMBL/GenBank/DDBJ whole genome shotgun (WGS) entry which is preliminary data.</text>
</comment>
<gene>
    <name evidence="1" type="ORF">AO501_03815</name>
</gene>
<name>A0A0Q2RW19_MYCGO</name>
<reference evidence="1 2" key="1">
    <citation type="submission" date="2015-10" db="EMBL/GenBank/DDBJ databases">
        <title>Mycobacterium gordonae draft genome assembly.</title>
        <authorList>
            <person name="Ustinova V."/>
            <person name="Smirnova T."/>
            <person name="Blagodatskikh K."/>
            <person name="Varlamov D."/>
            <person name="Larionova E."/>
            <person name="Chernousova L."/>
        </authorList>
    </citation>
    <scope>NUCLEOTIDE SEQUENCE [LARGE SCALE GENOMIC DNA]</scope>
    <source>
        <strain evidence="1 2">CTRI 14-8773</strain>
    </source>
</reference>
<evidence type="ECO:0000313" key="2">
    <source>
        <dbReference type="Proteomes" id="UP000051677"/>
    </source>
</evidence>
<dbReference type="EMBL" id="LKTM01000110">
    <property type="protein sequence ID" value="KQH79395.1"/>
    <property type="molecule type" value="Genomic_DNA"/>
</dbReference>
<protein>
    <submittedName>
        <fullName evidence="1">Uncharacterized protein</fullName>
    </submittedName>
</protein>
<evidence type="ECO:0000313" key="1">
    <source>
        <dbReference type="EMBL" id="KQH79395.1"/>
    </source>
</evidence>
<dbReference type="Proteomes" id="UP000051677">
    <property type="component" value="Unassembled WGS sequence"/>
</dbReference>
<dbReference type="AlphaFoldDB" id="A0A0Q2RW19"/>
<proteinExistence type="predicted"/>